<keyword evidence="1" id="KW-0812">Transmembrane</keyword>
<dbReference type="eggNOG" id="ENOG5033BT9">
    <property type="taxonomic scope" value="Bacteria"/>
</dbReference>
<name>A0PZG2_CLONN</name>
<evidence type="ECO:0000313" key="2">
    <source>
        <dbReference type="EMBL" id="ABK61288.1"/>
    </source>
</evidence>
<dbReference type="EMBL" id="CP000382">
    <property type="protein sequence ID" value="ABK61288.1"/>
    <property type="molecule type" value="Genomic_DNA"/>
</dbReference>
<dbReference type="HOGENOM" id="CLU_166657_2_0_9"/>
<organism evidence="2 3">
    <name type="scientific">Clostridium novyi (strain NT)</name>
    <dbReference type="NCBI Taxonomy" id="386415"/>
    <lineage>
        <taxon>Bacteria</taxon>
        <taxon>Bacillati</taxon>
        <taxon>Bacillota</taxon>
        <taxon>Clostridia</taxon>
        <taxon>Eubacteriales</taxon>
        <taxon>Clostridiaceae</taxon>
        <taxon>Clostridium</taxon>
    </lineage>
</organism>
<dbReference type="Proteomes" id="UP000008220">
    <property type="component" value="Chromosome"/>
</dbReference>
<evidence type="ECO:0000313" key="3">
    <source>
        <dbReference type="Proteomes" id="UP000008220"/>
    </source>
</evidence>
<evidence type="ECO:0000256" key="1">
    <source>
        <dbReference type="SAM" id="Phobius"/>
    </source>
</evidence>
<feature type="transmembrane region" description="Helical" evidence="1">
    <location>
        <begin position="64"/>
        <end position="83"/>
    </location>
</feature>
<accession>A0PZG2</accession>
<dbReference type="STRING" id="386415.NT01CX_1685"/>
<gene>
    <name evidence="2" type="ordered locus">NT01CX_1685</name>
</gene>
<protein>
    <submittedName>
        <fullName evidence="2">Predicted membrane protein</fullName>
    </submittedName>
</protein>
<reference evidence="2 3" key="1">
    <citation type="journal article" date="2006" name="Nat. Biotechnol.">
        <title>The genome and transcriptomes of the anti-tumor agent Clostridium novyi-NT.</title>
        <authorList>
            <person name="Bettegowda C."/>
            <person name="Huang X."/>
            <person name="Lin J."/>
            <person name="Cheong I."/>
            <person name="Kohli M."/>
            <person name="Szabo S.A."/>
            <person name="Zhang X."/>
            <person name="Diaz L.A. Jr."/>
            <person name="Velculescu V.E."/>
            <person name="Parmigiani G."/>
            <person name="Kinzler K.W."/>
            <person name="Vogelstein B."/>
            <person name="Zhou S."/>
        </authorList>
    </citation>
    <scope>NUCLEOTIDE SEQUENCE [LARGE SCALE GENOMIC DNA]</scope>
    <source>
        <strain evidence="2 3">NT</strain>
    </source>
</reference>
<keyword evidence="1" id="KW-1133">Transmembrane helix</keyword>
<dbReference type="InterPro" id="IPR025470">
    <property type="entry name" value="DUF4321"/>
</dbReference>
<keyword evidence="3" id="KW-1185">Reference proteome</keyword>
<sequence length="86" mass="9264">MVKGSNKSGFFIFIILLGGICGSFIGEILGNSITPLGFLKATYPIGTASPFVLNLKVVELTFGVNFYVNVMAIVGVIIAILLYRKY</sequence>
<proteinExistence type="predicted"/>
<dbReference type="Pfam" id="PF14209">
    <property type="entry name" value="DUF4321"/>
    <property type="match status" value="1"/>
</dbReference>
<feature type="transmembrane region" description="Helical" evidence="1">
    <location>
        <begin position="9"/>
        <end position="29"/>
    </location>
</feature>
<keyword evidence="1" id="KW-0472">Membrane</keyword>
<dbReference type="AlphaFoldDB" id="A0PZG2"/>
<dbReference type="KEGG" id="cno:NT01CX_1685"/>